<accession>A0AA97P986</accession>
<dbReference type="SMART" id="SM00066">
    <property type="entry name" value="GAL4"/>
    <property type="match status" value="1"/>
</dbReference>
<dbReference type="PANTHER" id="PTHR31001:SF49">
    <property type="entry name" value="ZN(II)2CYS6 TRANSCRIPTION FACTOR (EUROFUNG)"/>
    <property type="match status" value="1"/>
</dbReference>
<dbReference type="GO" id="GO:0006351">
    <property type="term" value="P:DNA-templated transcription"/>
    <property type="evidence" value="ECO:0007669"/>
    <property type="project" value="InterPro"/>
</dbReference>
<dbReference type="InterPro" id="IPR001138">
    <property type="entry name" value="Zn2Cys6_DnaBD"/>
</dbReference>
<dbReference type="Pfam" id="PF00172">
    <property type="entry name" value="Zn_clus"/>
    <property type="match status" value="1"/>
</dbReference>
<proteinExistence type="predicted"/>
<evidence type="ECO:0000259" key="5">
    <source>
        <dbReference type="PROSITE" id="PS50048"/>
    </source>
</evidence>
<evidence type="ECO:0000256" key="1">
    <source>
        <dbReference type="ARBA" id="ARBA00004123"/>
    </source>
</evidence>
<dbReference type="CDD" id="cd12148">
    <property type="entry name" value="fungal_TF_MHR"/>
    <property type="match status" value="1"/>
</dbReference>
<dbReference type="AlphaFoldDB" id="A0AA97P986"/>
<dbReference type="SUPFAM" id="SSF57701">
    <property type="entry name" value="Zn2/Cys6 DNA-binding domain"/>
    <property type="match status" value="1"/>
</dbReference>
<dbReference type="Proteomes" id="UP000011086">
    <property type="component" value="Unassembled WGS sequence"/>
</dbReference>
<evidence type="ECO:0000256" key="2">
    <source>
        <dbReference type="ARBA" id="ARBA00022723"/>
    </source>
</evidence>
<dbReference type="GO" id="GO:0008270">
    <property type="term" value="F:zinc ion binding"/>
    <property type="evidence" value="ECO:0007669"/>
    <property type="project" value="InterPro"/>
</dbReference>
<dbReference type="InterPro" id="IPR007219">
    <property type="entry name" value="XnlR_reg_dom"/>
</dbReference>
<dbReference type="PROSITE" id="PS50048">
    <property type="entry name" value="ZN2_CY6_FUNGAL_2"/>
    <property type="match status" value="1"/>
</dbReference>
<dbReference type="PROSITE" id="PS00463">
    <property type="entry name" value="ZN2_CY6_FUNGAL_1"/>
    <property type="match status" value="1"/>
</dbReference>
<dbReference type="CDD" id="cd00067">
    <property type="entry name" value="GAL4"/>
    <property type="match status" value="1"/>
</dbReference>
<organism evidence="6">
    <name type="scientific">Pyricularia oryzae (strain Y34)</name>
    <name type="common">Rice blast fungus</name>
    <name type="synonym">Magnaporthe oryzae</name>
    <dbReference type="NCBI Taxonomy" id="1143189"/>
    <lineage>
        <taxon>Eukaryota</taxon>
        <taxon>Fungi</taxon>
        <taxon>Dikarya</taxon>
        <taxon>Ascomycota</taxon>
        <taxon>Pezizomycotina</taxon>
        <taxon>Sordariomycetes</taxon>
        <taxon>Sordariomycetidae</taxon>
        <taxon>Magnaporthales</taxon>
        <taxon>Pyriculariaceae</taxon>
        <taxon>Pyricularia</taxon>
    </lineage>
</organism>
<feature type="compositionally biased region" description="Low complexity" evidence="4">
    <location>
        <begin position="778"/>
        <end position="787"/>
    </location>
</feature>
<dbReference type="SMART" id="SM00906">
    <property type="entry name" value="Fungal_trans"/>
    <property type="match status" value="1"/>
</dbReference>
<comment type="subcellular location">
    <subcellularLocation>
        <location evidence="1">Nucleus</location>
    </subcellularLocation>
</comment>
<feature type="compositionally biased region" description="Gly residues" evidence="4">
    <location>
        <begin position="101"/>
        <end position="124"/>
    </location>
</feature>
<evidence type="ECO:0000256" key="3">
    <source>
        <dbReference type="ARBA" id="ARBA00023242"/>
    </source>
</evidence>
<dbReference type="InterPro" id="IPR036864">
    <property type="entry name" value="Zn2-C6_fun-type_DNA-bd_sf"/>
</dbReference>
<keyword evidence="3" id="KW-0539">Nucleus</keyword>
<feature type="region of interest" description="Disordered" evidence="4">
    <location>
        <begin position="19"/>
        <end position="41"/>
    </location>
</feature>
<dbReference type="PANTHER" id="PTHR31001">
    <property type="entry name" value="UNCHARACTERIZED TRANSCRIPTIONAL REGULATORY PROTEIN"/>
    <property type="match status" value="1"/>
</dbReference>
<dbReference type="InterPro" id="IPR050613">
    <property type="entry name" value="Sec_Metabolite_Reg"/>
</dbReference>
<dbReference type="GO" id="GO:0003677">
    <property type="term" value="F:DNA binding"/>
    <property type="evidence" value="ECO:0007669"/>
    <property type="project" value="InterPro"/>
</dbReference>
<dbReference type="EMBL" id="JH793109">
    <property type="protein sequence ID" value="ELQ44216.1"/>
    <property type="molecule type" value="Genomic_DNA"/>
</dbReference>
<feature type="region of interest" description="Disordered" evidence="4">
    <location>
        <begin position="145"/>
        <end position="216"/>
    </location>
</feature>
<reference evidence="6" key="1">
    <citation type="journal article" date="2012" name="PLoS Genet.">
        <title>Comparative analysis of the genomes of two field isolates of the rice blast fungus Magnaporthe oryzae.</title>
        <authorList>
            <person name="Xue M."/>
            <person name="Yang J."/>
            <person name="Li Z."/>
            <person name="Hu S."/>
            <person name="Yao N."/>
            <person name="Dean R.A."/>
            <person name="Zhao W."/>
            <person name="Shen M."/>
            <person name="Zhang H."/>
            <person name="Li C."/>
            <person name="Liu L."/>
            <person name="Cao L."/>
            <person name="Xu X."/>
            <person name="Xing Y."/>
            <person name="Hsiang T."/>
            <person name="Zhang Z."/>
            <person name="Xu J.R."/>
            <person name="Peng Y.L."/>
        </authorList>
    </citation>
    <scope>NUCLEOTIDE SEQUENCE</scope>
    <source>
        <strain evidence="6">Y34</strain>
    </source>
</reference>
<dbReference type="GO" id="GO:0005634">
    <property type="term" value="C:nucleus"/>
    <property type="evidence" value="ECO:0007669"/>
    <property type="project" value="UniProtKB-SubCell"/>
</dbReference>
<feature type="domain" description="Zn(2)-C6 fungal-type" evidence="5">
    <location>
        <begin position="50"/>
        <end position="79"/>
    </location>
</feature>
<evidence type="ECO:0000256" key="4">
    <source>
        <dbReference type="SAM" id="MobiDB-lite"/>
    </source>
</evidence>
<feature type="compositionally biased region" description="Low complexity" evidence="4">
    <location>
        <begin position="151"/>
        <end position="185"/>
    </location>
</feature>
<name>A0AA97P986_PYRO3</name>
<dbReference type="Gene3D" id="4.10.240.10">
    <property type="entry name" value="Zn(2)-C6 fungal-type DNA-binding domain"/>
    <property type="match status" value="1"/>
</dbReference>
<sequence>MTSSSTPLSDYTTVFRAKTTDSGTVEATTSAPALDPSRRRIRRRNRPAVACEPCRLRKKKCDRQHPCLGCVGRGDTCYYAAAPALGATGGGVGGSGGGGSTIAGPRGGGSISKGHGGAGSGGGSSRYEAQVRLQRLEDMVSELMGRAQGAGSSSSSGETPETAQSSSITSGPSPASSASPASGRAGELHPQNLSGVVDMAPRPGEHLGGNQEGSTATPFIGATHWSAFLQQIRDLQGYLEHEMAEDAAPPPARTSRTPSPRPSSSGGRLETDFLLERRGARVSIDEIVDALPPRTECDKLLAAYFCNDFLRAPMLHSVQFQRMYVAFWERPEAASVLWVSMLFSVLYMSSGVELARRASRGRDEGAVFQPKDMEAWPEVVKLGALRDMAARCLVSGDYLKGPEYAVEALALCSFMRLYSIDGETDPMLWAGVGTAIRLAQHLGYHRDPRHLSSTAAVGGRGQERPALSVFAGEMRRRTWYVLEAFDFLLSFRYGVPTVIHGDDTDTDGPTNLIDTDFDEHTTVLPAERPSTDPTNMLYICYKSKSIRLARRLVRHTIRQQQQQHQEQQDIASSPSYQQTMALDAELRAHLTNMPPSLRLILPICEHAPLTDTPPRIIHRVAADLMYHKSVCVLHRAYLTCGGGGGRLPDPSVEYSRTACRASALRILKVQAEIEREMRPGGRLHGEDYLLGGVVKHDFLLAATIMCLDLVESSSCGSTSLDDQLEKLEVLEMTYGFWYSRRHSSRDTTYAVKVLGAIIAKVKRTNKELAGSTARQWRQQQQQQQQQQPPQPQPQQQDSQWLATITSSLSPPVPSSGQAGLVAAAPETFHIQDSMYDLPLDDDFLAINAEDIDWIASQRLIRVKSLKTGWLSVRYETGKFTSRIHPLPLCKSEQGHLYVCRFIGDIAPGHIKHVICDRIKDRRC</sequence>
<feature type="compositionally biased region" description="Low complexity" evidence="4">
    <location>
        <begin position="253"/>
        <end position="265"/>
    </location>
</feature>
<feature type="region of interest" description="Disordered" evidence="4">
    <location>
        <begin position="244"/>
        <end position="270"/>
    </location>
</feature>
<evidence type="ECO:0000313" key="6">
    <source>
        <dbReference type="EMBL" id="ELQ44216.1"/>
    </source>
</evidence>
<feature type="compositionally biased region" description="Polar residues" evidence="4">
    <location>
        <begin position="20"/>
        <end position="31"/>
    </location>
</feature>
<protein>
    <submittedName>
        <fullName evidence="6">Fungal specific transcription factor domain protein</fullName>
    </submittedName>
</protein>
<dbReference type="Pfam" id="PF04082">
    <property type="entry name" value="Fungal_trans"/>
    <property type="match status" value="1"/>
</dbReference>
<keyword evidence="2" id="KW-0479">Metal-binding</keyword>
<feature type="region of interest" description="Disordered" evidence="4">
    <location>
        <begin position="769"/>
        <end position="799"/>
    </location>
</feature>
<gene>
    <name evidence="6" type="ORF">OOU_Y34scaffold00094g6</name>
</gene>
<feature type="region of interest" description="Disordered" evidence="4">
    <location>
        <begin position="101"/>
        <end position="125"/>
    </location>
</feature>
<dbReference type="GO" id="GO:0000981">
    <property type="term" value="F:DNA-binding transcription factor activity, RNA polymerase II-specific"/>
    <property type="evidence" value="ECO:0007669"/>
    <property type="project" value="InterPro"/>
</dbReference>